<accession>A0A2A2JWG5</accession>
<dbReference type="Proteomes" id="UP000218231">
    <property type="component" value="Unassembled WGS sequence"/>
</dbReference>
<comment type="caution">
    <text evidence="1">The sequence shown here is derived from an EMBL/GenBank/DDBJ whole genome shotgun (WGS) entry which is preliminary data.</text>
</comment>
<proteinExistence type="predicted"/>
<dbReference type="AlphaFoldDB" id="A0A2A2JWG5"/>
<sequence>MDPERGLALIPAYVSARKNRRFLPVYINSRMVRIWPKKAKVAEREGFEPSVPVKARRISSAVQSTTLPPLRRRRLWQVGETRNPSVEGGPLAARFSGGKRRCACAARKDD</sequence>
<organism evidence="1 2">
    <name type="scientific">Diploscapter pachys</name>
    <dbReference type="NCBI Taxonomy" id="2018661"/>
    <lineage>
        <taxon>Eukaryota</taxon>
        <taxon>Metazoa</taxon>
        <taxon>Ecdysozoa</taxon>
        <taxon>Nematoda</taxon>
        <taxon>Chromadorea</taxon>
        <taxon>Rhabditida</taxon>
        <taxon>Rhabditina</taxon>
        <taxon>Rhabditomorpha</taxon>
        <taxon>Rhabditoidea</taxon>
        <taxon>Rhabditidae</taxon>
        <taxon>Diploscapter</taxon>
    </lineage>
</organism>
<reference evidence="1 2" key="1">
    <citation type="journal article" date="2017" name="Curr. Biol.">
        <title>Genome architecture and evolution of a unichromosomal asexual nematode.</title>
        <authorList>
            <person name="Fradin H."/>
            <person name="Zegar C."/>
            <person name="Gutwein M."/>
            <person name="Lucas J."/>
            <person name="Kovtun M."/>
            <person name="Corcoran D."/>
            <person name="Baugh L.R."/>
            <person name="Kiontke K."/>
            <person name="Gunsalus K."/>
            <person name="Fitch D.H."/>
            <person name="Piano F."/>
        </authorList>
    </citation>
    <scope>NUCLEOTIDE SEQUENCE [LARGE SCALE GENOMIC DNA]</scope>
    <source>
        <strain evidence="1">PF1309</strain>
    </source>
</reference>
<gene>
    <name evidence="1" type="ORF">WR25_20077</name>
</gene>
<name>A0A2A2JWG5_9BILA</name>
<dbReference type="EMBL" id="LIAE01010185">
    <property type="protein sequence ID" value="PAV65909.1"/>
    <property type="molecule type" value="Genomic_DNA"/>
</dbReference>
<protein>
    <submittedName>
        <fullName evidence="1">Uncharacterized protein</fullName>
    </submittedName>
</protein>
<evidence type="ECO:0000313" key="2">
    <source>
        <dbReference type="Proteomes" id="UP000218231"/>
    </source>
</evidence>
<evidence type="ECO:0000313" key="1">
    <source>
        <dbReference type="EMBL" id="PAV65909.1"/>
    </source>
</evidence>
<keyword evidence="2" id="KW-1185">Reference proteome</keyword>